<accession>A0A561VIA5</accession>
<dbReference type="GO" id="GO:0004497">
    <property type="term" value="F:monooxygenase activity"/>
    <property type="evidence" value="ECO:0007669"/>
    <property type="project" value="UniProtKB-KW"/>
</dbReference>
<evidence type="ECO:0000313" key="6">
    <source>
        <dbReference type="Proteomes" id="UP000320239"/>
    </source>
</evidence>
<dbReference type="InterPro" id="IPR002938">
    <property type="entry name" value="FAD-bd"/>
</dbReference>
<keyword evidence="6" id="KW-1185">Reference proteome</keyword>
<proteinExistence type="predicted"/>
<reference evidence="5 6" key="1">
    <citation type="submission" date="2019-06" db="EMBL/GenBank/DDBJ databases">
        <title>Sequencing the genomes of 1000 actinobacteria strains.</title>
        <authorList>
            <person name="Klenk H.-P."/>
        </authorList>
    </citation>
    <scope>NUCLEOTIDE SEQUENCE [LARGE SCALE GENOMIC DNA]</scope>
    <source>
        <strain evidence="5 6">DSM 43866</strain>
    </source>
</reference>
<gene>
    <name evidence="5" type="ORF">FHX34_10671</name>
</gene>
<evidence type="ECO:0000256" key="3">
    <source>
        <dbReference type="SAM" id="MobiDB-lite"/>
    </source>
</evidence>
<feature type="region of interest" description="Disordered" evidence="3">
    <location>
        <begin position="377"/>
        <end position="398"/>
    </location>
</feature>
<dbReference type="PANTHER" id="PTHR13789">
    <property type="entry name" value="MONOOXYGENASE"/>
    <property type="match status" value="1"/>
</dbReference>
<sequence>MDVEEQRSAVVAGGGIGGLAAALALHRAGWMVTVYERSPAGRRNGSGLTLGPNAVRALHALGLADALRSRAVALRGTGVRRVDGRWLSRTDAEQVILRHGGPQLAILRADLVELLASALPPGCLRLGVTVTDVDAGGPDRWASIRCGDRLVHADLVVAADGVNSQLRRTLWPAQPPAEYRGYVAWRAVVRTRSAESGMASETWGRAERFGVVPLGGDLVYLYATATSAARGPGADEPAELRRRFGHWHDPIPALLDAITPGDLVRHDIMAVHPPLRRLHHGRVALLGDAAHAMEPNLGQGAGLAIEDAVVLAHAVGGGSSIGAGLAEYDRARAGRAARLARQSRLLGRLTQSRSAAVTALRDLTVRMTPDRFALRGFDDAAGWQPPAPRPAPATQENS</sequence>
<dbReference type="GO" id="GO:0071949">
    <property type="term" value="F:FAD binding"/>
    <property type="evidence" value="ECO:0007669"/>
    <property type="project" value="InterPro"/>
</dbReference>
<keyword evidence="1" id="KW-0560">Oxidoreductase</keyword>
<dbReference type="SUPFAM" id="SSF51905">
    <property type="entry name" value="FAD/NAD(P)-binding domain"/>
    <property type="match status" value="1"/>
</dbReference>
<evidence type="ECO:0000256" key="1">
    <source>
        <dbReference type="ARBA" id="ARBA00023002"/>
    </source>
</evidence>
<dbReference type="Proteomes" id="UP000320239">
    <property type="component" value="Unassembled WGS sequence"/>
</dbReference>
<dbReference type="RefSeq" id="WP_122978265.1">
    <property type="nucleotide sequence ID" value="NZ_BOMX01000149.1"/>
</dbReference>
<dbReference type="OrthoDB" id="9782160at2"/>
<keyword evidence="2" id="KW-0503">Monooxygenase</keyword>
<dbReference type="EMBL" id="VIWY01000006">
    <property type="protein sequence ID" value="TWG11341.1"/>
    <property type="molecule type" value="Genomic_DNA"/>
</dbReference>
<evidence type="ECO:0000259" key="4">
    <source>
        <dbReference type="Pfam" id="PF01494"/>
    </source>
</evidence>
<name>A0A561VIA5_ACTTI</name>
<dbReference type="InterPro" id="IPR036188">
    <property type="entry name" value="FAD/NAD-bd_sf"/>
</dbReference>
<feature type="domain" description="FAD-binding" evidence="4">
    <location>
        <begin position="9"/>
        <end position="342"/>
    </location>
</feature>
<evidence type="ECO:0000256" key="2">
    <source>
        <dbReference type="ARBA" id="ARBA00023033"/>
    </source>
</evidence>
<protein>
    <submittedName>
        <fullName evidence="5">2-polyprenyl-6-methoxyphenol hydroxylase-like FAD-dependent oxidoreductase</fullName>
    </submittedName>
</protein>
<dbReference type="Pfam" id="PF01494">
    <property type="entry name" value="FAD_binding_3"/>
    <property type="match status" value="1"/>
</dbReference>
<dbReference type="PANTHER" id="PTHR13789:SF309">
    <property type="entry name" value="PUTATIVE (AFU_ORTHOLOGUE AFUA_6G14510)-RELATED"/>
    <property type="match status" value="1"/>
</dbReference>
<dbReference type="InterPro" id="IPR050493">
    <property type="entry name" value="FAD-dep_Monooxygenase_BioMet"/>
</dbReference>
<dbReference type="PRINTS" id="PR00420">
    <property type="entry name" value="RNGMNOXGNASE"/>
</dbReference>
<comment type="caution">
    <text evidence="5">The sequence shown here is derived from an EMBL/GenBank/DDBJ whole genome shotgun (WGS) entry which is preliminary data.</text>
</comment>
<dbReference type="Gene3D" id="3.50.50.60">
    <property type="entry name" value="FAD/NAD(P)-binding domain"/>
    <property type="match status" value="1"/>
</dbReference>
<evidence type="ECO:0000313" key="5">
    <source>
        <dbReference type="EMBL" id="TWG11341.1"/>
    </source>
</evidence>
<dbReference type="AlphaFoldDB" id="A0A561VIA5"/>
<organism evidence="5 6">
    <name type="scientific">Actinoplanes teichomyceticus</name>
    <dbReference type="NCBI Taxonomy" id="1867"/>
    <lineage>
        <taxon>Bacteria</taxon>
        <taxon>Bacillati</taxon>
        <taxon>Actinomycetota</taxon>
        <taxon>Actinomycetes</taxon>
        <taxon>Micromonosporales</taxon>
        <taxon>Micromonosporaceae</taxon>
        <taxon>Actinoplanes</taxon>
    </lineage>
</organism>